<keyword evidence="2" id="KW-1185">Reference proteome</keyword>
<dbReference type="PANTHER" id="PTHR30217">
    <property type="entry name" value="PEPTIDASE U32 FAMILY"/>
    <property type="match status" value="1"/>
</dbReference>
<dbReference type="InterPro" id="IPR001539">
    <property type="entry name" value="Peptidase_U32"/>
</dbReference>
<dbReference type="RefSeq" id="WP_036620688.1">
    <property type="nucleotide sequence ID" value="NZ_BGML01000005.1"/>
</dbReference>
<evidence type="ECO:0000313" key="1">
    <source>
        <dbReference type="EMBL" id="KFN11226.1"/>
    </source>
</evidence>
<accession>A0A091A4K4</accession>
<proteinExistence type="predicted"/>
<dbReference type="Proteomes" id="UP000029278">
    <property type="component" value="Unassembled WGS sequence"/>
</dbReference>
<sequence length="311" mass="34948">MTKKPELLVPAGSLKELERYLAAGADAALIGEAKYGMRLPGDFSPDEIAAAVRFGHERGAKIYVCVNNLMSNELLEDLPDYVKRLADCGVDAVEFGDPAVLQTVREVAPELGLHWNAEMTSTNYATANYWGSKGASRVVLARELNMDEITGMSPSLQIEAEVQVHGMTNIYHSKRRLVQSYMNHQGRPVEPGGDLGPRRGLFLIEAERPEEKFPIYEDRNGTHIMSSDDICILEDLHVLMAAGIDSFKIETLLKPAAYNETVISAYRLAIEAYFRDPDGYEFDESWIEAIRRVQDPERELSFGFFYKEQVY</sequence>
<name>A0A091A4K4_PAEMA</name>
<protein>
    <submittedName>
        <fullName evidence="1">Peptidase U32 family protein</fullName>
    </submittedName>
</protein>
<dbReference type="PANTHER" id="PTHR30217:SF7">
    <property type="entry name" value="TRNA HYDROXYLATION PROTEIN P2"/>
    <property type="match status" value="1"/>
</dbReference>
<dbReference type="OrthoDB" id="9807498at2"/>
<dbReference type="HOGENOM" id="CLU_011540_1_1_9"/>
<organism evidence="1 2">
    <name type="scientific">Paenibacillus macerans</name>
    <name type="common">Bacillus macerans</name>
    <dbReference type="NCBI Taxonomy" id="44252"/>
    <lineage>
        <taxon>Bacteria</taxon>
        <taxon>Bacillati</taxon>
        <taxon>Bacillota</taxon>
        <taxon>Bacilli</taxon>
        <taxon>Bacillales</taxon>
        <taxon>Paenibacillaceae</taxon>
        <taxon>Paenibacillus</taxon>
    </lineage>
</organism>
<dbReference type="GeneID" id="77012068"/>
<evidence type="ECO:0000313" key="2">
    <source>
        <dbReference type="Proteomes" id="UP000029278"/>
    </source>
</evidence>
<dbReference type="Pfam" id="PF01136">
    <property type="entry name" value="Peptidase_U32"/>
    <property type="match status" value="1"/>
</dbReference>
<dbReference type="PATRIC" id="fig|44252.3.peg.781"/>
<dbReference type="InterPro" id="IPR051454">
    <property type="entry name" value="RNA/ubiquinone_mod_enzymes"/>
</dbReference>
<comment type="caution">
    <text evidence="1">The sequence shown here is derived from an EMBL/GenBank/DDBJ whole genome shotgun (WGS) entry which is preliminary data.</text>
</comment>
<dbReference type="AlphaFoldDB" id="A0A091A4K4"/>
<reference evidence="1 2" key="1">
    <citation type="submission" date="2014-04" db="EMBL/GenBank/DDBJ databases">
        <authorList>
            <person name="Bishop-Lilly K.A."/>
            <person name="Broomall S.M."/>
            <person name="Chain P.S."/>
            <person name="Chertkov O."/>
            <person name="Coyne S.R."/>
            <person name="Daligault H.E."/>
            <person name="Davenport K.W."/>
            <person name="Erkkila T."/>
            <person name="Frey K.G."/>
            <person name="Gibbons H.S."/>
            <person name="Gu W."/>
            <person name="Jaissle J."/>
            <person name="Johnson S.L."/>
            <person name="Koroleva G.I."/>
            <person name="Ladner J.T."/>
            <person name="Lo C.-C."/>
            <person name="Minogue T.D."/>
            <person name="Munk C."/>
            <person name="Palacios G.F."/>
            <person name="Redden C.L."/>
            <person name="Rosenzweig C.N."/>
            <person name="Scholz M.B."/>
            <person name="Teshima H."/>
            <person name="Xu Y."/>
        </authorList>
    </citation>
    <scope>NUCLEOTIDE SEQUENCE [LARGE SCALE GENOMIC DNA]</scope>
    <source>
        <strain evidence="1 2">8244</strain>
    </source>
</reference>
<gene>
    <name evidence="1" type="ORF">DJ90_2426</name>
</gene>
<dbReference type="EMBL" id="JMQA01000012">
    <property type="protein sequence ID" value="KFN11226.1"/>
    <property type="molecule type" value="Genomic_DNA"/>
</dbReference>
<dbReference type="STRING" id="44252.DJ90_2426"/>